<dbReference type="RefSeq" id="XP_075105115.1">
    <property type="nucleotide sequence ID" value="XM_075249014.1"/>
</dbReference>
<reference evidence="2" key="2">
    <citation type="submission" date="2025-08" db="UniProtKB">
        <authorList>
            <consortium name="RefSeq"/>
        </authorList>
    </citation>
    <scope>IDENTIFICATION</scope>
    <source>
        <tissue evidence="2">Leaf</tissue>
    </source>
</reference>
<organism evidence="1 2">
    <name type="scientific">Nicotiana tabacum</name>
    <name type="common">Common tobacco</name>
    <dbReference type="NCBI Taxonomy" id="4097"/>
    <lineage>
        <taxon>Eukaryota</taxon>
        <taxon>Viridiplantae</taxon>
        <taxon>Streptophyta</taxon>
        <taxon>Embryophyta</taxon>
        <taxon>Tracheophyta</taxon>
        <taxon>Spermatophyta</taxon>
        <taxon>Magnoliopsida</taxon>
        <taxon>eudicotyledons</taxon>
        <taxon>Gunneridae</taxon>
        <taxon>Pentapetalae</taxon>
        <taxon>asterids</taxon>
        <taxon>lamiids</taxon>
        <taxon>Solanales</taxon>
        <taxon>Solanaceae</taxon>
        <taxon>Nicotianoideae</taxon>
        <taxon>Nicotianeae</taxon>
        <taxon>Nicotiana</taxon>
    </lineage>
</organism>
<proteinExistence type="predicted"/>
<protein>
    <submittedName>
        <fullName evidence="2">Uncharacterized protein LOC142179324</fullName>
    </submittedName>
</protein>
<name>A0AC58U6N8_TOBAC</name>
<accession>A0AC58U6N8</accession>
<evidence type="ECO:0000313" key="2">
    <source>
        <dbReference type="RefSeq" id="XP_075105115.1"/>
    </source>
</evidence>
<reference evidence="1" key="1">
    <citation type="journal article" date="2014" name="Nat. Commun.">
        <title>The tobacco genome sequence and its comparison with those of tomato and potato.</title>
        <authorList>
            <person name="Sierro N."/>
            <person name="Battey J.N."/>
            <person name="Ouadi S."/>
            <person name="Bakaher N."/>
            <person name="Bovet L."/>
            <person name="Willig A."/>
            <person name="Goepfert S."/>
            <person name="Peitsch M.C."/>
            <person name="Ivanov N.V."/>
        </authorList>
    </citation>
    <scope>NUCLEOTIDE SEQUENCE [LARGE SCALE GENOMIC DNA]</scope>
</reference>
<keyword evidence="1" id="KW-1185">Reference proteome</keyword>
<sequence>MLYKAGIGGVIRDNNGDLVAAFSCPVRCESNNGADALAVNYGVKWCTNHGFSQFILEMDSMLICKMIQNKDTTNLKLKKIEEIVQLMANAEIYVSHCSREASEVADFLAELAIGQDHDSIFSSNDGWGSA</sequence>
<dbReference type="Proteomes" id="UP000790787">
    <property type="component" value="Chromosome 3"/>
</dbReference>
<evidence type="ECO:0000313" key="1">
    <source>
        <dbReference type="Proteomes" id="UP000790787"/>
    </source>
</evidence>
<gene>
    <name evidence="2" type="primary">LOC142179324</name>
</gene>